<keyword evidence="2" id="KW-1185">Reference proteome</keyword>
<proteinExistence type="predicted"/>
<evidence type="ECO:0000313" key="1">
    <source>
        <dbReference type="EMBL" id="KAL3789471.1"/>
    </source>
</evidence>
<dbReference type="EMBL" id="JALLPJ020000522">
    <property type="protein sequence ID" value="KAL3789471.1"/>
    <property type="molecule type" value="Genomic_DNA"/>
</dbReference>
<comment type="caution">
    <text evidence="1">The sequence shown here is derived from an EMBL/GenBank/DDBJ whole genome shotgun (WGS) entry which is preliminary data.</text>
</comment>
<evidence type="ECO:0000313" key="2">
    <source>
        <dbReference type="Proteomes" id="UP001530400"/>
    </source>
</evidence>
<name>A0ABD3PQJ7_9STRA</name>
<sequence length="167" mass="18247">MTISNSIMATKVEPIPSKDTEPEIVVAAAIPQGEALIYTPTSSTPLNAQQKQPKRDPGFDILCCGDDTRKGIRVRPGTNFVIKLCGNSNIILPENHPSGAHYKFIMMNLCGDTRFLVSKGANVVLRRIALCGNRMVDTEESEEIEADAITVKVTIIQLCGDVRITNY</sequence>
<reference evidence="1 2" key="1">
    <citation type="submission" date="2024-10" db="EMBL/GenBank/DDBJ databases">
        <title>Updated reference genomes for cyclostephanoid diatoms.</title>
        <authorList>
            <person name="Roberts W.R."/>
            <person name="Alverson A.J."/>
        </authorList>
    </citation>
    <scope>NUCLEOTIDE SEQUENCE [LARGE SCALE GENOMIC DNA]</scope>
    <source>
        <strain evidence="1 2">AJA010-31</strain>
    </source>
</reference>
<protein>
    <submittedName>
        <fullName evidence="1">Uncharacterized protein</fullName>
    </submittedName>
</protein>
<dbReference type="Proteomes" id="UP001530400">
    <property type="component" value="Unassembled WGS sequence"/>
</dbReference>
<gene>
    <name evidence="1" type="ORF">ACHAWO_002800</name>
</gene>
<accession>A0ABD3PQJ7</accession>
<dbReference type="AlphaFoldDB" id="A0ABD3PQJ7"/>
<organism evidence="1 2">
    <name type="scientific">Cyclotella atomus</name>
    <dbReference type="NCBI Taxonomy" id="382360"/>
    <lineage>
        <taxon>Eukaryota</taxon>
        <taxon>Sar</taxon>
        <taxon>Stramenopiles</taxon>
        <taxon>Ochrophyta</taxon>
        <taxon>Bacillariophyta</taxon>
        <taxon>Coscinodiscophyceae</taxon>
        <taxon>Thalassiosirophycidae</taxon>
        <taxon>Stephanodiscales</taxon>
        <taxon>Stephanodiscaceae</taxon>
        <taxon>Cyclotella</taxon>
    </lineage>
</organism>